<dbReference type="PIRSF" id="PIRSF037495">
    <property type="entry name" value="Opine_OX_OoxA/HcnB"/>
    <property type="match status" value="1"/>
</dbReference>
<dbReference type="PRINTS" id="PR00368">
    <property type="entry name" value="FADPNR"/>
</dbReference>
<dbReference type="SUPFAM" id="SSF51905">
    <property type="entry name" value="FAD/NAD(P)-binding domain"/>
    <property type="match status" value="1"/>
</dbReference>
<evidence type="ECO:0000313" key="5">
    <source>
        <dbReference type="Proteomes" id="UP000267804"/>
    </source>
</evidence>
<dbReference type="PRINTS" id="PR00469">
    <property type="entry name" value="PNDRDTASEII"/>
</dbReference>
<dbReference type="GO" id="GO:0016491">
    <property type="term" value="F:oxidoreductase activity"/>
    <property type="evidence" value="ECO:0007669"/>
    <property type="project" value="UniProtKB-KW"/>
</dbReference>
<dbReference type="KEGG" id="mtua:CSH63_05555"/>
<dbReference type="EMBL" id="CP024087">
    <property type="protein sequence ID" value="AYF26915.1"/>
    <property type="molecule type" value="Genomic_DNA"/>
</dbReference>
<dbReference type="CDD" id="cd19946">
    <property type="entry name" value="GlpA-like_Fer2_BFD-like"/>
    <property type="match status" value="1"/>
</dbReference>
<proteinExistence type="predicted"/>
<evidence type="ECO:0000313" key="4">
    <source>
        <dbReference type="EMBL" id="AYF26915.1"/>
    </source>
</evidence>
<protein>
    <submittedName>
        <fullName evidence="4">FAD/NAD(P)-binding oxidoreductase</fullName>
    </submittedName>
</protein>
<dbReference type="Proteomes" id="UP000267804">
    <property type="component" value="Chromosome"/>
</dbReference>
<reference evidence="4 5" key="1">
    <citation type="submission" date="2017-10" db="EMBL/GenBank/DDBJ databases">
        <title>Integration of genomic and chemical information greatly accelerates assignment of the full stereostructure of myelolactone, a potent inhibitor of myeloma from a marine-derived Micromonospora.</title>
        <authorList>
            <person name="Kim M.C."/>
            <person name="Machado H."/>
            <person name="Jensen P.R."/>
            <person name="Fenical W."/>
        </authorList>
    </citation>
    <scope>NUCLEOTIDE SEQUENCE [LARGE SCALE GENOMIC DNA]</scope>
    <source>
        <strain evidence="4 5">CNY-010</strain>
    </source>
</reference>
<dbReference type="InterPro" id="IPR036188">
    <property type="entry name" value="FAD/NAD-bd_sf"/>
</dbReference>
<name>A0A386WF17_9ACTN</name>
<sequence length="465" mass="49039">MSTYDLVVVGAGPAGMAAAVTATDAGCRVAMLDAGLRQGGQYWRHRTEADARSYQDGSLFAGLRVQLEGVDHYSDAAVWFVESQPDDNGPLFFLHTRSTVVLGRRLVIATGAYDRVVPFPGWDLPGVVTAGGAQALLKGQGVVFARRVVVAGTGPFLLPVATGLADAGATVAGVYEANDPLQYGRHVRAVLGAASKLTEASRYGWRMLRRRVPYHRRRAVVAAHGSEQLTGVTVAAISQGTVVPGSELRIDCDGLAVGFGFTPQLEMAVALGCATHLGHDGNLVVKVSPDQATSVVGVYAAGEVTGVGGAKLALVEGHLAGDAVARSLGRAAPLPTGRRNRLMRNRHRLRRFAAALHAVHPMPPYWPDLCDDDTLVCRCEEVSVGTVRQAMREMSAADARGTKLLTRAGMGWCQGRICGYATACLTAREASRPPGLPDLAGHASRPLMQPITLADLAGNQRDGLD</sequence>
<dbReference type="PANTHER" id="PTHR42949">
    <property type="entry name" value="ANAEROBIC GLYCEROL-3-PHOSPHATE DEHYDROGENASE SUBUNIT B"/>
    <property type="match status" value="1"/>
</dbReference>
<dbReference type="Gene3D" id="3.50.50.60">
    <property type="entry name" value="FAD/NAD(P)-binding domain"/>
    <property type="match status" value="2"/>
</dbReference>
<keyword evidence="1" id="KW-0560">Oxidoreductase</keyword>
<dbReference type="AlphaFoldDB" id="A0A386WF17"/>
<feature type="domain" description="BFD-like [2Fe-2S]-binding" evidence="2">
    <location>
        <begin position="375"/>
        <end position="421"/>
    </location>
</feature>
<dbReference type="InterPro" id="IPR017224">
    <property type="entry name" value="Opine_Oxase_asu/HCN_bsu"/>
</dbReference>
<dbReference type="InterPro" id="IPR041854">
    <property type="entry name" value="BFD-like_2Fe2S-bd_dom_sf"/>
</dbReference>
<accession>A0A386WF17</accession>
<organism evidence="4 5">
    <name type="scientific">Micromonospora tulbaghiae</name>
    <dbReference type="NCBI Taxonomy" id="479978"/>
    <lineage>
        <taxon>Bacteria</taxon>
        <taxon>Bacillati</taxon>
        <taxon>Actinomycetota</taxon>
        <taxon>Actinomycetes</taxon>
        <taxon>Micromonosporales</taxon>
        <taxon>Micromonosporaceae</taxon>
        <taxon>Micromonospora</taxon>
    </lineage>
</organism>
<dbReference type="InterPro" id="IPR007419">
    <property type="entry name" value="BFD-like_2Fe2S-bd_dom"/>
</dbReference>
<dbReference type="RefSeq" id="WP_120569315.1">
    <property type="nucleotide sequence ID" value="NZ_CP024087.1"/>
</dbReference>
<gene>
    <name evidence="4" type="ORF">CSH63_05555</name>
</gene>
<dbReference type="InterPro" id="IPR051691">
    <property type="entry name" value="Metab_Enz_Cyan_OpOx_G3PDH"/>
</dbReference>
<evidence type="ECO:0000259" key="3">
    <source>
        <dbReference type="Pfam" id="PF07992"/>
    </source>
</evidence>
<feature type="domain" description="FAD/NAD(P)-binding" evidence="3">
    <location>
        <begin position="4"/>
        <end position="307"/>
    </location>
</feature>
<dbReference type="InterPro" id="IPR023753">
    <property type="entry name" value="FAD/NAD-binding_dom"/>
</dbReference>
<dbReference type="Pfam" id="PF04324">
    <property type="entry name" value="Fer2_BFD"/>
    <property type="match status" value="1"/>
</dbReference>
<dbReference type="PANTHER" id="PTHR42949:SF3">
    <property type="entry name" value="ANAEROBIC GLYCEROL-3-PHOSPHATE DEHYDROGENASE SUBUNIT B"/>
    <property type="match status" value="1"/>
</dbReference>
<dbReference type="Gene3D" id="1.10.10.1100">
    <property type="entry name" value="BFD-like [2Fe-2S]-binding domain"/>
    <property type="match status" value="1"/>
</dbReference>
<evidence type="ECO:0000259" key="2">
    <source>
        <dbReference type="Pfam" id="PF04324"/>
    </source>
</evidence>
<evidence type="ECO:0000256" key="1">
    <source>
        <dbReference type="ARBA" id="ARBA00023002"/>
    </source>
</evidence>
<dbReference type="Pfam" id="PF07992">
    <property type="entry name" value="Pyr_redox_2"/>
    <property type="match status" value="1"/>
</dbReference>